<keyword evidence="1" id="KW-0479">Metal-binding</keyword>
<evidence type="ECO:0000313" key="3">
    <source>
        <dbReference type="EMBL" id="CCG43161.1"/>
    </source>
</evidence>
<dbReference type="SUPFAM" id="SSF51604">
    <property type="entry name" value="Enolase C-terminal domain-like"/>
    <property type="match status" value="1"/>
</dbReference>
<sequence length="333" mass="35385">MSRIAGFRIDPYALALTRPWRTAAGTVRLRHGWLVRVEDEDGCFGLGDEPASLPDQVTEGQGARLESLAAATLGQSPDVALTESLGYGIGIETALLDLIARRRGQSLRHLLAPEAADFVNVNGIGPIESVVAIAEQGFRIVKIKVGLAPWRDEAAALCRLSLPPGLMLRLDSNRAWSFREAEGFLSAVSGLPIDSLEEPLRAPDIDQLAMLQARTEISLAIDESLESLGISSLLARRPVRRLVLKPALLGGLRWTQSLAAKARDAGYDIVVTSFLDSAVGVAAAAHLAAAVDAESRMAHGLATSDAFADDVAKPLRIVAGKLSFNEDAGLGML</sequence>
<gene>
    <name evidence="3" type="ORF">PHAMO_580067</name>
</gene>
<accession>H8FXS3</accession>
<organism evidence="3 4">
    <name type="scientific">Magnetospirillum molischianum DSM 120</name>
    <dbReference type="NCBI Taxonomy" id="1150626"/>
    <lineage>
        <taxon>Bacteria</taxon>
        <taxon>Pseudomonadati</taxon>
        <taxon>Pseudomonadota</taxon>
        <taxon>Alphaproteobacteria</taxon>
        <taxon>Rhodospirillales</taxon>
        <taxon>Rhodospirillaceae</taxon>
        <taxon>Magnetospirillum</taxon>
    </lineage>
</organism>
<evidence type="ECO:0000259" key="2">
    <source>
        <dbReference type="SMART" id="SM00922"/>
    </source>
</evidence>
<dbReference type="InterPro" id="IPR029065">
    <property type="entry name" value="Enolase_C-like"/>
</dbReference>
<dbReference type="InterPro" id="IPR036849">
    <property type="entry name" value="Enolase-like_C_sf"/>
</dbReference>
<dbReference type="Gene3D" id="3.30.390.10">
    <property type="entry name" value="Enolase-like, N-terminal domain"/>
    <property type="match status" value="1"/>
</dbReference>
<dbReference type="EMBL" id="CAHP01000054">
    <property type="protein sequence ID" value="CCG43161.1"/>
    <property type="molecule type" value="Genomic_DNA"/>
</dbReference>
<dbReference type="InterPro" id="IPR018110">
    <property type="entry name" value="Mandel_Rmase/mucon_lact_enz_CS"/>
</dbReference>
<comment type="caution">
    <text evidence="3">The sequence shown here is derived from an EMBL/GenBank/DDBJ whole genome shotgun (WGS) entry which is preliminary data.</text>
</comment>
<dbReference type="SUPFAM" id="SSF54826">
    <property type="entry name" value="Enolase N-terminal domain-like"/>
    <property type="match status" value="1"/>
</dbReference>
<dbReference type="PROSITE" id="PS00909">
    <property type="entry name" value="MR_MLE_2"/>
    <property type="match status" value="1"/>
</dbReference>
<dbReference type="InterPro" id="IPR013342">
    <property type="entry name" value="Mandelate_racemase_C"/>
</dbReference>
<dbReference type="GO" id="GO:0000287">
    <property type="term" value="F:magnesium ion binding"/>
    <property type="evidence" value="ECO:0007669"/>
    <property type="project" value="UniProtKB-ARBA"/>
</dbReference>
<dbReference type="PANTHER" id="PTHR48073">
    <property type="entry name" value="O-SUCCINYLBENZOATE SYNTHASE-RELATED"/>
    <property type="match status" value="1"/>
</dbReference>
<dbReference type="GO" id="GO:0043748">
    <property type="term" value="F:O-succinylbenzoate synthase activity"/>
    <property type="evidence" value="ECO:0007669"/>
    <property type="project" value="UniProtKB-EC"/>
</dbReference>
<dbReference type="Pfam" id="PF13378">
    <property type="entry name" value="MR_MLE_C"/>
    <property type="match status" value="1"/>
</dbReference>
<dbReference type="SMART" id="SM00922">
    <property type="entry name" value="MR_MLE"/>
    <property type="match status" value="1"/>
</dbReference>
<dbReference type="SFLD" id="SFLDS00001">
    <property type="entry name" value="Enolase"/>
    <property type="match status" value="1"/>
</dbReference>
<evidence type="ECO:0000256" key="1">
    <source>
        <dbReference type="ARBA" id="ARBA00022723"/>
    </source>
</evidence>
<feature type="domain" description="Mandelate racemase/muconate lactonizing enzyme C-terminal" evidence="2">
    <location>
        <begin position="127"/>
        <end position="218"/>
    </location>
</feature>
<protein>
    <submittedName>
        <fullName evidence="3">Putative o-succinylbenzoate synthase</fullName>
        <ecNumber evidence="3">4.2.1.113</ecNumber>
    </submittedName>
</protein>
<keyword evidence="3" id="KW-0456">Lyase</keyword>
<dbReference type="InterPro" id="IPR029017">
    <property type="entry name" value="Enolase-like_N"/>
</dbReference>
<reference evidence="3 4" key="1">
    <citation type="journal article" date="2012" name="J. Bacteriol.">
        <title>Draft Genome Sequence of the Purple Photosynthetic Bacterium Phaeospirillum molischianum DSM120, a Particularly Versatile Bacterium.</title>
        <authorList>
            <person name="Duquesne K."/>
            <person name="Prima V."/>
            <person name="Ji B."/>
            <person name="Rouy Z."/>
            <person name="Medigue C."/>
            <person name="Talla E."/>
            <person name="Sturgis J.N."/>
        </authorList>
    </citation>
    <scope>NUCLEOTIDE SEQUENCE [LARGE SCALE GENOMIC DNA]</scope>
    <source>
        <strain evidence="4">DSM120</strain>
    </source>
</reference>
<dbReference type="eggNOG" id="COG4948">
    <property type="taxonomic scope" value="Bacteria"/>
</dbReference>
<name>H8FXS3_MAGML</name>
<dbReference type="RefSeq" id="WP_002731188.1">
    <property type="nucleotide sequence ID" value="NZ_CAHP01000054.1"/>
</dbReference>
<dbReference type="OrthoDB" id="9802699at2"/>
<dbReference type="GO" id="GO:0009063">
    <property type="term" value="P:amino acid catabolic process"/>
    <property type="evidence" value="ECO:0007669"/>
    <property type="project" value="InterPro"/>
</dbReference>
<dbReference type="SFLD" id="SFLDF00009">
    <property type="entry name" value="o-succinylbenzoate_synthase"/>
    <property type="match status" value="1"/>
</dbReference>
<dbReference type="AlphaFoldDB" id="H8FXS3"/>
<keyword evidence="4" id="KW-1185">Reference proteome</keyword>
<dbReference type="Proteomes" id="UP000004169">
    <property type="component" value="Unassembled WGS sequence"/>
</dbReference>
<proteinExistence type="predicted"/>
<dbReference type="SFLD" id="SFLDG00180">
    <property type="entry name" value="muconate_cycloisomerase"/>
    <property type="match status" value="1"/>
</dbReference>
<evidence type="ECO:0000313" key="4">
    <source>
        <dbReference type="Proteomes" id="UP000004169"/>
    </source>
</evidence>
<dbReference type="Gene3D" id="3.20.20.120">
    <property type="entry name" value="Enolase-like C-terminal domain"/>
    <property type="match status" value="1"/>
</dbReference>
<dbReference type="STRING" id="1150626.PHAMO_580067"/>
<dbReference type="PANTHER" id="PTHR48073:SF2">
    <property type="entry name" value="O-SUCCINYLBENZOATE SYNTHASE"/>
    <property type="match status" value="1"/>
</dbReference>
<dbReference type="EC" id="4.2.1.113" evidence="3"/>